<evidence type="ECO:0000256" key="2">
    <source>
        <dbReference type="ARBA" id="ARBA00023125"/>
    </source>
</evidence>
<evidence type="ECO:0000256" key="3">
    <source>
        <dbReference type="ARBA" id="ARBA00023172"/>
    </source>
</evidence>
<dbReference type="Pfam" id="PF13102">
    <property type="entry name" value="Phage_int_SAM_5"/>
    <property type="match status" value="1"/>
</dbReference>
<dbReference type="GO" id="GO:0015074">
    <property type="term" value="P:DNA integration"/>
    <property type="evidence" value="ECO:0007669"/>
    <property type="project" value="InterPro"/>
</dbReference>
<evidence type="ECO:0000313" key="5">
    <source>
        <dbReference type="EMBL" id="MBB4038221.1"/>
    </source>
</evidence>
<dbReference type="InterPro" id="IPR035386">
    <property type="entry name" value="Arm-DNA-bind_5"/>
</dbReference>
<dbReference type="Pfam" id="PF17293">
    <property type="entry name" value="Arm-DNA-bind_5"/>
    <property type="match status" value="1"/>
</dbReference>
<dbReference type="Gene3D" id="1.10.443.10">
    <property type="entry name" value="Intergrase catalytic core"/>
    <property type="match status" value="1"/>
</dbReference>
<dbReference type="AlphaFoldDB" id="A0A840CT87"/>
<keyword evidence="2" id="KW-0238">DNA-binding</keyword>
<dbReference type="InterPro" id="IPR013762">
    <property type="entry name" value="Integrase-like_cat_sf"/>
</dbReference>
<proteinExistence type="inferred from homology"/>
<feature type="domain" description="Tyr recombinase" evidence="4">
    <location>
        <begin position="222"/>
        <end position="396"/>
    </location>
</feature>
<evidence type="ECO:0000259" key="4">
    <source>
        <dbReference type="PROSITE" id="PS51898"/>
    </source>
</evidence>
<organism evidence="5 6">
    <name type="scientific">Dysgonomonas hofstadii</name>
    <dbReference type="NCBI Taxonomy" id="637886"/>
    <lineage>
        <taxon>Bacteria</taxon>
        <taxon>Pseudomonadati</taxon>
        <taxon>Bacteroidota</taxon>
        <taxon>Bacteroidia</taxon>
        <taxon>Bacteroidales</taxon>
        <taxon>Dysgonomonadaceae</taxon>
        <taxon>Dysgonomonas</taxon>
    </lineage>
</organism>
<dbReference type="Proteomes" id="UP000555103">
    <property type="component" value="Unassembled WGS sequence"/>
</dbReference>
<dbReference type="PANTHER" id="PTHR30349">
    <property type="entry name" value="PHAGE INTEGRASE-RELATED"/>
    <property type="match status" value="1"/>
</dbReference>
<dbReference type="InterPro" id="IPR011010">
    <property type="entry name" value="DNA_brk_join_enz"/>
</dbReference>
<dbReference type="SUPFAM" id="SSF56349">
    <property type="entry name" value="DNA breaking-rejoining enzymes"/>
    <property type="match status" value="1"/>
</dbReference>
<dbReference type="Pfam" id="PF00589">
    <property type="entry name" value="Phage_integrase"/>
    <property type="match status" value="1"/>
</dbReference>
<protein>
    <submittedName>
        <fullName evidence="5">Integrase</fullName>
    </submittedName>
</protein>
<dbReference type="InterPro" id="IPR050090">
    <property type="entry name" value="Tyrosine_recombinase_XerCD"/>
</dbReference>
<dbReference type="RefSeq" id="WP_183309023.1">
    <property type="nucleotide sequence ID" value="NZ_JACIEP010000025.1"/>
</dbReference>
<keyword evidence="3" id="KW-0233">DNA recombination</keyword>
<dbReference type="EMBL" id="JACIEP010000025">
    <property type="protein sequence ID" value="MBB4038221.1"/>
    <property type="molecule type" value="Genomic_DNA"/>
</dbReference>
<dbReference type="Gene3D" id="1.10.150.130">
    <property type="match status" value="1"/>
</dbReference>
<dbReference type="PANTHER" id="PTHR30349:SF64">
    <property type="entry name" value="PROPHAGE INTEGRASE INTD-RELATED"/>
    <property type="match status" value="1"/>
</dbReference>
<dbReference type="GO" id="GO:0003677">
    <property type="term" value="F:DNA binding"/>
    <property type="evidence" value="ECO:0007669"/>
    <property type="project" value="UniProtKB-KW"/>
</dbReference>
<evidence type="ECO:0000313" key="6">
    <source>
        <dbReference type="Proteomes" id="UP000555103"/>
    </source>
</evidence>
<dbReference type="InterPro" id="IPR025269">
    <property type="entry name" value="SAM-like_dom"/>
</dbReference>
<keyword evidence="6" id="KW-1185">Reference proteome</keyword>
<dbReference type="CDD" id="cd01185">
    <property type="entry name" value="INTN1_C_like"/>
    <property type="match status" value="1"/>
</dbReference>
<dbReference type="InterPro" id="IPR002104">
    <property type="entry name" value="Integrase_catalytic"/>
</dbReference>
<gene>
    <name evidence="5" type="ORF">GGR21_004153</name>
</gene>
<dbReference type="GO" id="GO:0006310">
    <property type="term" value="P:DNA recombination"/>
    <property type="evidence" value="ECO:0007669"/>
    <property type="project" value="UniProtKB-KW"/>
</dbReference>
<comment type="similarity">
    <text evidence="1">Belongs to the 'phage' integrase family.</text>
</comment>
<reference evidence="5 6" key="1">
    <citation type="submission" date="2020-08" db="EMBL/GenBank/DDBJ databases">
        <title>Genomic Encyclopedia of Type Strains, Phase IV (KMG-IV): sequencing the most valuable type-strain genomes for metagenomic binning, comparative biology and taxonomic classification.</title>
        <authorList>
            <person name="Goeker M."/>
        </authorList>
    </citation>
    <scope>NUCLEOTIDE SEQUENCE [LARGE SCALE GENOMIC DNA]</scope>
    <source>
        <strain evidence="5 6">DSM 104969</strain>
    </source>
</reference>
<name>A0A840CT87_9BACT</name>
<sequence>MKTEMNVLLHIKKTEVGEDGLCPLMGRITVKGKSDSTAQFGCKIRIDPKLWNATSQRYTGKNRISVRTNREIESLLLLLRARFNELYDLGDKFTALDVKNAFQGIAAAQTTLLGLYREHNEEYALRVGVNRAVSTYYQYCNTYRLLSEFINVKYKVSDVAVKSLDCSFIEAFDYHLRVNEKQKPVTILGHINRLKSITYNAVYKGILTVHPFKDFSPEKPEKKQLYLTEEELSKLMNTTFDTPNRNFTRDMFVFSAMTGFCYCDMCNLTETDVKKDNDGNLWIESNRQKTGTPENVMLLDIAVKIMEKYKGLAGGGKLFPMLHNTSINPHLKKMAKQCGIERNLTFHMARHTFASQICLSQGVPIETVSQAMGHKNISTTQRYAKVTNEKIDRDVTALHFNIAEKYTLKGIDAPPSTILKDMSRRKVRPSKKLQIQEGI</sequence>
<evidence type="ECO:0000256" key="1">
    <source>
        <dbReference type="ARBA" id="ARBA00008857"/>
    </source>
</evidence>
<dbReference type="InterPro" id="IPR010998">
    <property type="entry name" value="Integrase_recombinase_N"/>
</dbReference>
<comment type="caution">
    <text evidence="5">The sequence shown here is derived from an EMBL/GenBank/DDBJ whole genome shotgun (WGS) entry which is preliminary data.</text>
</comment>
<accession>A0A840CT87</accession>
<dbReference type="PROSITE" id="PS51898">
    <property type="entry name" value="TYR_RECOMBINASE"/>
    <property type="match status" value="1"/>
</dbReference>